<dbReference type="EMBL" id="HBIN01015210">
    <property type="protein sequence ID" value="CAE0441408.1"/>
    <property type="molecule type" value="Transcribed_RNA"/>
</dbReference>
<dbReference type="InterPro" id="IPR036649">
    <property type="entry name" value="Pyrophosphatase_sf"/>
</dbReference>
<sequence length="232" mass="26640">MFGKKKAVLEIPNDWIEKIVTEVVDNRKVKVTDPKNLDVESMCNSFPEEFPVFIEISKGSNNKYEWDVDHNIMVLDRVLSSAVFYPYDYGFMPQTLCEDGDPLDVLVIGSNPVIPGVVCKARALGYLDMQDVDKDEDGNEIYVGDQKVLAVLCGDPFFKHFKELSDVPQIQLDMIKEFFANYKALEKKTKMKPNLDKGWKGRKEAIDLIKQTHEVFTTKLEAKISYRATMRR</sequence>
<dbReference type="InterPro" id="IPR008162">
    <property type="entry name" value="Pyrophosphatase"/>
</dbReference>
<organism evidence="7">
    <name type="scientific">Aplanochytrium stocchinoi</name>
    <dbReference type="NCBI Taxonomy" id="215587"/>
    <lineage>
        <taxon>Eukaryota</taxon>
        <taxon>Sar</taxon>
        <taxon>Stramenopiles</taxon>
        <taxon>Bigyra</taxon>
        <taxon>Labyrinthulomycetes</taxon>
        <taxon>Thraustochytrida</taxon>
        <taxon>Thraustochytriidae</taxon>
        <taxon>Aplanochytrium</taxon>
    </lineage>
</organism>
<dbReference type="EC" id="3.6.1.1" evidence="3"/>
<comment type="cofactor">
    <cofactor evidence="1">
        <name>Mg(2+)</name>
        <dbReference type="ChEBI" id="CHEBI:18420"/>
    </cofactor>
</comment>
<evidence type="ECO:0000256" key="2">
    <source>
        <dbReference type="ARBA" id="ARBA00006220"/>
    </source>
</evidence>
<evidence type="ECO:0000256" key="5">
    <source>
        <dbReference type="ARBA" id="ARBA00022801"/>
    </source>
</evidence>
<evidence type="ECO:0000313" key="8">
    <source>
        <dbReference type="EMBL" id="CAE0441409.1"/>
    </source>
</evidence>
<keyword evidence="6" id="KW-0460">Magnesium</keyword>
<dbReference type="GO" id="GO:0000287">
    <property type="term" value="F:magnesium ion binding"/>
    <property type="evidence" value="ECO:0007669"/>
    <property type="project" value="InterPro"/>
</dbReference>
<dbReference type="GO" id="GO:0004427">
    <property type="term" value="F:inorganic diphosphate phosphatase activity"/>
    <property type="evidence" value="ECO:0007669"/>
    <property type="project" value="UniProtKB-EC"/>
</dbReference>
<protein>
    <recommendedName>
        <fullName evidence="3">inorganic diphosphatase</fullName>
        <ecNumber evidence="3">3.6.1.1</ecNumber>
    </recommendedName>
</protein>
<dbReference type="GO" id="GO:0005737">
    <property type="term" value="C:cytoplasm"/>
    <property type="evidence" value="ECO:0007669"/>
    <property type="project" value="InterPro"/>
</dbReference>
<dbReference type="Gene3D" id="3.90.80.10">
    <property type="entry name" value="Inorganic pyrophosphatase"/>
    <property type="match status" value="1"/>
</dbReference>
<comment type="similarity">
    <text evidence="2">Belongs to the PPase family.</text>
</comment>
<gene>
    <name evidence="7" type="ORF">ASTO00021_LOCUS11539</name>
    <name evidence="8" type="ORF">ASTO00021_LOCUS11540</name>
</gene>
<dbReference type="AlphaFoldDB" id="A0A6S8DSF1"/>
<keyword evidence="5" id="KW-0378">Hydrolase</keyword>
<dbReference type="Pfam" id="PF00719">
    <property type="entry name" value="Pyrophosphatase"/>
    <property type="match status" value="1"/>
</dbReference>
<evidence type="ECO:0000256" key="4">
    <source>
        <dbReference type="ARBA" id="ARBA00022723"/>
    </source>
</evidence>
<dbReference type="SUPFAM" id="SSF50324">
    <property type="entry name" value="Inorganic pyrophosphatase"/>
    <property type="match status" value="1"/>
</dbReference>
<accession>A0A6S8DSF1</accession>
<dbReference type="GO" id="GO:0006796">
    <property type="term" value="P:phosphate-containing compound metabolic process"/>
    <property type="evidence" value="ECO:0007669"/>
    <property type="project" value="InterPro"/>
</dbReference>
<evidence type="ECO:0000256" key="1">
    <source>
        <dbReference type="ARBA" id="ARBA00001946"/>
    </source>
</evidence>
<evidence type="ECO:0000256" key="6">
    <source>
        <dbReference type="ARBA" id="ARBA00022842"/>
    </source>
</evidence>
<keyword evidence="4" id="KW-0479">Metal-binding</keyword>
<evidence type="ECO:0000313" key="7">
    <source>
        <dbReference type="EMBL" id="CAE0441408.1"/>
    </source>
</evidence>
<dbReference type="PROSITE" id="PS00387">
    <property type="entry name" value="PPASE"/>
    <property type="match status" value="1"/>
</dbReference>
<dbReference type="HAMAP" id="MF_00209">
    <property type="entry name" value="Inorganic_PPase"/>
    <property type="match status" value="1"/>
</dbReference>
<dbReference type="EMBL" id="HBIN01015211">
    <property type="protein sequence ID" value="CAE0441409.1"/>
    <property type="molecule type" value="Transcribed_RNA"/>
</dbReference>
<dbReference type="PANTHER" id="PTHR10286">
    <property type="entry name" value="INORGANIC PYROPHOSPHATASE"/>
    <property type="match status" value="1"/>
</dbReference>
<evidence type="ECO:0000256" key="3">
    <source>
        <dbReference type="ARBA" id="ARBA00012146"/>
    </source>
</evidence>
<name>A0A6S8DSF1_9STRA</name>
<reference evidence="7" key="1">
    <citation type="submission" date="2021-01" db="EMBL/GenBank/DDBJ databases">
        <authorList>
            <person name="Corre E."/>
            <person name="Pelletier E."/>
            <person name="Niang G."/>
            <person name="Scheremetjew M."/>
            <person name="Finn R."/>
            <person name="Kale V."/>
            <person name="Holt S."/>
            <person name="Cochrane G."/>
            <person name="Meng A."/>
            <person name="Brown T."/>
            <person name="Cohen L."/>
        </authorList>
    </citation>
    <scope>NUCLEOTIDE SEQUENCE</scope>
    <source>
        <strain evidence="7">GSBS06</strain>
    </source>
</reference>
<proteinExistence type="inferred from homology"/>
<dbReference type="CDD" id="cd00412">
    <property type="entry name" value="pyrophosphatase"/>
    <property type="match status" value="1"/>
</dbReference>